<dbReference type="PANTHER" id="PTHR34473:SF2">
    <property type="entry name" value="UPF0699 TRANSMEMBRANE PROTEIN YDBT"/>
    <property type="match status" value="1"/>
</dbReference>
<dbReference type="KEGG" id="smai:EXU30_05675"/>
<protein>
    <submittedName>
        <fullName evidence="2">PH domain-containing protein</fullName>
    </submittedName>
</protein>
<organism evidence="2 3">
    <name type="scientific">Shewanella maritima</name>
    <dbReference type="NCBI Taxonomy" id="2520507"/>
    <lineage>
        <taxon>Bacteria</taxon>
        <taxon>Pseudomonadati</taxon>
        <taxon>Pseudomonadota</taxon>
        <taxon>Gammaproteobacteria</taxon>
        <taxon>Alteromonadales</taxon>
        <taxon>Shewanellaceae</taxon>
        <taxon>Shewanella</taxon>
    </lineage>
</organism>
<evidence type="ECO:0000259" key="1">
    <source>
        <dbReference type="Pfam" id="PF03703"/>
    </source>
</evidence>
<feature type="domain" description="YdbS-like PH" evidence="1">
    <location>
        <begin position="28"/>
        <end position="103"/>
    </location>
</feature>
<proteinExistence type="predicted"/>
<dbReference type="Proteomes" id="UP000291106">
    <property type="component" value="Chromosome"/>
</dbReference>
<gene>
    <name evidence="2" type="ORF">EXU30_05675</name>
</gene>
<dbReference type="OrthoDB" id="1750577at2"/>
<reference evidence="2 3" key="1">
    <citation type="submission" date="2019-02" db="EMBL/GenBank/DDBJ databases">
        <title>Shewanella sp. D4-2 isolated from Dokdo Island.</title>
        <authorList>
            <person name="Baek K."/>
        </authorList>
    </citation>
    <scope>NUCLEOTIDE SEQUENCE [LARGE SCALE GENOMIC DNA]</scope>
    <source>
        <strain evidence="2 3">D4-2</strain>
    </source>
</reference>
<accession>A0A411PMR0</accession>
<dbReference type="AlphaFoldDB" id="A0A411PMR0"/>
<dbReference type="EMBL" id="CP036200">
    <property type="protein sequence ID" value="QBF84805.1"/>
    <property type="molecule type" value="Genomic_DNA"/>
</dbReference>
<name>A0A411PMR0_9GAMM</name>
<dbReference type="PANTHER" id="PTHR34473">
    <property type="entry name" value="UPF0699 TRANSMEMBRANE PROTEIN YDBS"/>
    <property type="match status" value="1"/>
</dbReference>
<dbReference type="Pfam" id="PF03703">
    <property type="entry name" value="bPH_2"/>
    <property type="match status" value="1"/>
</dbReference>
<dbReference type="InterPro" id="IPR005182">
    <property type="entry name" value="YdbS-like_PH"/>
</dbReference>
<evidence type="ECO:0000313" key="3">
    <source>
        <dbReference type="Proteomes" id="UP000291106"/>
    </source>
</evidence>
<evidence type="ECO:0000313" key="2">
    <source>
        <dbReference type="EMBL" id="QBF84805.1"/>
    </source>
</evidence>
<keyword evidence="3" id="KW-1185">Reference proteome</keyword>
<sequence length="168" mass="18505">MAMIIASCAFILALLVTTAIYKQAKTYCYGVFNKEFVMREGLFWISTTALPYTRLQHANISQGPIERKFNLVTLKCFSAGSGSAEIDLPGLNAQEAEHLRQHILHCATAQAPATEEVYISPASICTSEPNTTADKATDNLLEDDLDPLQVIEIDHSETKRTDTPKEGQ</sequence>